<keyword evidence="2" id="KW-1185">Reference proteome</keyword>
<evidence type="ECO:0000313" key="1">
    <source>
        <dbReference type="EMBL" id="MBA9008003.1"/>
    </source>
</evidence>
<gene>
    <name evidence="1" type="ORF">HNR21_006885</name>
</gene>
<sequence length="126" mass="13531">MRLTFLGIDTGKDGCPTLYSTDRESYVVQGWRVGDAAVIAELGLEAGETCVEVPARLMTFLEDPGDLVGTGRRPYLRTAKGTYVVKGPEVTDAEALAQMDVPGHETAVEVPKQAMADLARNTTWSG</sequence>
<reference evidence="1 2" key="1">
    <citation type="submission" date="2020-08" db="EMBL/GenBank/DDBJ databases">
        <title>Sequencing the genomes of 1000 actinobacteria strains.</title>
        <authorList>
            <person name="Klenk H.-P."/>
        </authorList>
    </citation>
    <scope>NUCLEOTIDE SEQUENCE [LARGE SCALE GENOMIC DNA]</scope>
    <source>
        <strain evidence="1 2">DSM 45823</strain>
    </source>
</reference>
<dbReference type="Proteomes" id="UP000539313">
    <property type="component" value="Unassembled WGS sequence"/>
</dbReference>
<proteinExistence type="predicted"/>
<evidence type="ECO:0000313" key="2">
    <source>
        <dbReference type="Proteomes" id="UP000539313"/>
    </source>
</evidence>
<dbReference type="RefSeq" id="WP_182708383.1">
    <property type="nucleotide sequence ID" value="NZ_JACJII010000001.1"/>
</dbReference>
<organism evidence="1 2">
    <name type="scientific">Thermomonospora cellulosilytica</name>
    <dbReference type="NCBI Taxonomy" id="1411118"/>
    <lineage>
        <taxon>Bacteria</taxon>
        <taxon>Bacillati</taxon>
        <taxon>Actinomycetota</taxon>
        <taxon>Actinomycetes</taxon>
        <taxon>Streptosporangiales</taxon>
        <taxon>Thermomonosporaceae</taxon>
        <taxon>Thermomonospora</taxon>
    </lineage>
</organism>
<name>A0A7W3N5N2_9ACTN</name>
<accession>A0A7W3N5N2</accession>
<dbReference type="EMBL" id="JACJII010000001">
    <property type="protein sequence ID" value="MBA9008003.1"/>
    <property type="molecule type" value="Genomic_DNA"/>
</dbReference>
<protein>
    <submittedName>
        <fullName evidence="1">Uncharacterized protein</fullName>
    </submittedName>
</protein>
<dbReference type="AlphaFoldDB" id="A0A7W3N5N2"/>
<comment type="caution">
    <text evidence="1">The sequence shown here is derived from an EMBL/GenBank/DDBJ whole genome shotgun (WGS) entry which is preliminary data.</text>
</comment>